<feature type="compositionally biased region" description="Basic and acidic residues" evidence="1">
    <location>
        <begin position="161"/>
        <end position="195"/>
    </location>
</feature>
<feature type="compositionally biased region" description="Basic residues" evidence="1">
    <location>
        <begin position="137"/>
        <end position="146"/>
    </location>
</feature>
<reference evidence="2" key="1">
    <citation type="journal article" date="2015" name="Nat. Genet.">
        <title>The pineapple genome and the evolution of CAM photosynthesis.</title>
        <authorList>
            <person name="Ming R."/>
            <person name="VanBuren R."/>
            <person name="Wai C.M."/>
            <person name="Tang H."/>
            <person name="Schatz M.C."/>
            <person name="Bowers J.E."/>
            <person name="Lyons E."/>
            <person name="Wang M.L."/>
            <person name="Chen J."/>
            <person name="Biggers E."/>
            <person name="Zhang J."/>
            <person name="Huang L."/>
            <person name="Zhang L."/>
            <person name="Miao W."/>
            <person name="Zhang J."/>
            <person name="Ye Z."/>
            <person name="Miao C."/>
            <person name="Lin Z."/>
            <person name="Wang H."/>
            <person name="Zhou H."/>
            <person name="Yim W.C."/>
            <person name="Priest H.D."/>
            <person name="Zheng C."/>
            <person name="Woodhouse M."/>
            <person name="Edger P.P."/>
            <person name="Guyot R."/>
            <person name="Guo H.B."/>
            <person name="Guo H."/>
            <person name="Zheng G."/>
            <person name="Singh R."/>
            <person name="Sharma A."/>
            <person name="Min X."/>
            <person name="Zheng Y."/>
            <person name="Lee H."/>
            <person name="Gurtowski J."/>
            <person name="Sedlazeck F.J."/>
            <person name="Harkess A."/>
            <person name="McKain M.R."/>
            <person name="Liao Z."/>
            <person name="Fang J."/>
            <person name="Liu J."/>
            <person name="Zhang X."/>
            <person name="Zhang Q."/>
            <person name="Hu W."/>
            <person name="Qin Y."/>
            <person name="Wang K."/>
            <person name="Chen L.Y."/>
            <person name="Shirley N."/>
            <person name="Lin Y.R."/>
            <person name="Liu L.Y."/>
            <person name="Hernandez A.G."/>
            <person name="Wright C.L."/>
            <person name="Bulone V."/>
            <person name="Tuskan G.A."/>
            <person name="Heath K."/>
            <person name="Zee F."/>
            <person name="Moore P.H."/>
            <person name="Sunkar R."/>
            <person name="Leebens-Mack J.H."/>
            <person name="Mockler T."/>
            <person name="Bennetzen J.L."/>
            <person name="Freeling M."/>
            <person name="Sankoff D."/>
            <person name="Paterson A.H."/>
            <person name="Zhu X."/>
            <person name="Yang X."/>
            <person name="Smith J.A."/>
            <person name="Cushman J.C."/>
            <person name="Paull R.E."/>
            <person name="Yu Q."/>
        </authorList>
    </citation>
    <scope>NUCLEOTIDE SEQUENCE [LARGE SCALE GENOMIC DNA]</scope>
    <source>
        <strain evidence="2">cv. F153</strain>
    </source>
</reference>
<feature type="compositionally biased region" description="Low complexity" evidence="1">
    <location>
        <begin position="147"/>
        <end position="160"/>
    </location>
</feature>
<keyword evidence="2" id="KW-1185">Reference proteome</keyword>
<dbReference type="Proteomes" id="UP000515123">
    <property type="component" value="Unplaced"/>
</dbReference>
<evidence type="ECO:0000313" key="2">
    <source>
        <dbReference type="Proteomes" id="UP000515123"/>
    </source>
</evidence>
<reference evidence="3 4" key="2">
    <citation type="submission" date="2025-04" db="UniProtKB">
        <authorList>
            <consortium name="RefSeq"/>
        </authorList>
    </citation>
    <scope>IDENTIFICATION</scope>
    <source>
        <tissue evidence="3 4">Leaf</tissue>
    </source>
</reference>
<dbReference type="PANTHER" id="PTHR36808:SF1">
    <property type="entry name" value="TRANSCRIPTIONAL REGULATOR ATRX-LIKE PROTEIN"/>
    <property type="match status" value="1"/>
</dbReference>
<gene>
    <name evidence="3 4" type="primary">LOC109704644</name>
</gene>
<sequence>MKTKTLKRSRSSDDEDRSRSKKPAKSSKRRRRRRDSASSSGDDDRRRRRRRISGGRDKNPGDGRRKEPKRPGRKRAAPRRSRYSSPPPAPSSSSVSSYSSRSCSTCRSRSVSSSPERYRRAKVRPRSRSRGREKEKKRGRSRKASKRSPSCSTCSRSPSRTHTDERRYKEESDRARRVRSESGVNDAKDEERDKIIQAYDDFPSTQSNEGFDGKKSEKEMVSKNIETEPTENVDGVGIVLASEKSNIAVSSENLEADDLELVLRQKALENFKKFRGGVPAQRSSGDHKDVGVVVDAKDAKISSIASFQRQGSIQGGSGLTRPRVRSVVSIPTENKGGDGGASIICPCDNSENLEPIDQTNEAPDALNQLKRLEGDNNQMPSEQTTVAKDQILHNKTATAEHGSNIGKTLEGSASGTSASVVTKVGNEAVVEDTTGSQFEQKTFSRMHDGEMVQVSYKVYIPKKTPAMARRQLQR</sequence>
<name>A0A6P5EHH0_ANACO</name>
<dbReference type="OrthoDB" id="786617at2759"/>
<feature type="compositionally biased region" description="Basic residues" evidence="1">
    <location>
        <begin position="119"/>
        <end position="129"/>
    </location>
</feature>
<organism evidence="3">
    <name type="scientific">Ananas comosus</name>
    <name type="common">Pineapple</name>
    <name type="synonym">Ananas ananas</name>
    <dbReference type="NCBI Taxonomy" id="4615"/>
    <lineage>
        <taxon>Eukaryota</taxon>
        <taxon>Viridiplantae</taxon>
        <taxon>Streptophyta</taxon>
        <taxon>Embryophyta</taxon>
        <taxon>Tracheophyta</taxon>
        <taxon>Spermatophyta</taxon>
        <taxon>Magnoliopsida</taxon>
        <taxon>Liliopsida</taxon>
        <taxon>Poales</taxon>
        <taxon>Bromeliaceae</taxon>
        <taxon>Bromelioideae</taxon>
        <taxon>Ananas</taxon>
    </lineage>
</organism>
<dbReference type="RefSeq" id="XP_020080999.1">
    <property type="nucleotide sequence ID" value="XM_020225410.1"/>
</dbReference>
<dbReference type="RefSeq" id="XP_020080998.1">
    <property type="nucleotide sequence ID" value="XM_020225409.1"/>
</dbReference>
<feature type="compositionally biased region" description="Basic and acidic residues" evidence="1">
    <location>
        <begin position="54"/>
        <end position="65"/>
    </location>
</feature>
<feature type="compositionally biased region" description="Low complexity" evidence="1">
    <location>
        <begin position="91"/>
        <end position="115"/>
    </location>
</feature>
<dbReference type="GeneID" id="109704644"/>
<dbReference type="PANTHER" id="PTHR36808">
    <property type="entry name" value="TRANSCRIPTIONAL REGULATOR ATRX-LIKE PROTEIN"/>
    <property type="match status" value="1"/>
</dbReference>
<feature type="compositionally biased region" description="Basic residues" evidence="1">
    <location>
        <begin position="66"/>
        <end position="82"/>
    </location>
</feature>
<feature type="compositionally biased region" description="Basic residues" evidence="1">
    <location>
        <begin position="19"/>
        <end position="34"/>
    </location>
</feature>
<evidence type="ECO:0000313" key="4">
    <source>
        <dbReference type="RefSeq" id="XP_020080999.1"/>
    </source>
</evidence>
<feature type="compositionally biased region" description="Basic and acidic residues" evidence="1">
    <location>
        <begin position="211"/>
        <end position="221"/>
    </location>
</feature>
<accession>A0A6P5EHH0</accession>
<evidence type="ECO:0000313" key="3">
    <source>
        <dbReference type="RefSeq" id="XP_020080998.1"/>
    </source>
</evidence>
<feature type="region of interest" description="Disordered" evidence="1">
    <location>
        <begin position="1"/>
        <end position="229"/>
    </location>
</feature>
<proteinExistence type="predicted"/>
<evidence type="ECO:0000256" key="1">
    <source>
        <dbReference type="SAM" id="MobiDB-lite"/>
    </source>
</evidence>
<protein>
    <submittedName>
        <fullName evidence="3 4">Transcriptional regulator ATRX homolog</fullName>
    </submittedName>
</protein>
<dbReference type="AlphaFoldDB" id="A0A6P5EHH0"/>